<keyword evidence="14" id="KW-1185">Reference proteome</keyword>
<dbReference type="SMART" id="SM00220">
    <property type="entry name" value="S_TKc"/>
    <property type="match status" value="1"/>
</dbReference>
<keyword evidence="2" id="KW-0723">Serine/threonine-protein kinase</keyword>
<feature type="binding site" evidence="9 10">
    <location>
        <position position="278"/>
    </location>
    <ligand>
        <name>ATP</name>
        <dbReference type="ChEBI" id="CHEBI:30616"/>
    </ligand>
</feature>
<dbReference type="InterPro" id="IPR030616">
    <property type="entry name" value="Aur-like"/>
</dbReference>
<evidence type="ECO:0000256" key="5">
    <source>
        <dbReference type="ARBA" id="ARBA00022777"/>
    </source>
</evidence>
<organism evidence="13 14">
    <name type="scientific">Oleoguttula mirabilis</name>
    <dbReference type="NCBI Taxonomy" id="1507867"/>
    <lineage>
        <taxon>Eukaryota</taxon>
        <taxon>Fungi</taxon>
        <taxon>Dikarya</taxon>
        <taxon>Ascomycota</taxon>
        <taxon>Pezizomycotina</taxon>
        <taxon>Dothideomycetes</taxon>
        <taxon>Dothideomycetidae</taxon>
        <taxon>Mycosphaerellales</taxon>
        <taxon>Teratosphaeriaceae</taxon>
        <taxon>Oleoguttula</taxon>
    </lineage>
</organism>
<feature type="compositionally biased region" description="Polar residues" evidence="11">
    <location>
        <begin position="176"/>
        <end position="185"/>
    </location>
</feature>
<feature type="compositionally biased region" description="Polar residues" evidence="11">
    <location>
        <begin position="1105"/>
        <end position="1117"/>
    </location>
</feature>
<feature type="region of interest" description="Disordered" evidence="11">
    <location>
        <begin position="940"/>
        <end position="1004"/>
    </location>
</feature>
<keyword evidence="6 9" id="KW-0067">ATP-binding</keyword>
<feature type="compositionally biased region" description="Polar residues" evidence="11">
    <location>
        <begin position="1070"/>
        <end position="1082"/>
    </location>
</feature>
<dbReference type="GO" id="GO:0005524">
    <property type="term" value="F:ATP binding"/>
    <property type="evidence" value="ECO:0007669"/>
    <property type="project" value="UniProtKB-UniRule"/>
</dbReference>
<feature type="compositionally biased region" description="Polar residues" evidence="11">
    <location>
        <begin position="1199"/>
        <end position="1216"/>
    </location>
</feature>
<dbReference type="InterPro" id="IPR000719">
    <property type="entry name" value="Prot_kinase_dom"/>
</dbReference>
<feature type="region of interest" description="Disordered" evidence="11">
    <location>
        <begin position="176"/>
        <end position="213"/>
    </location>
</feature>
<evidence type="ECO:0000256" key="10">
    <source>
        <dbReference type="PROSITE-ProRule" id="PRU10141"/>
    </source>
</evidence>
<dbReference type="Proteomes" id="UP001324427">
    <property type="component" value="Unassembled WGS sequence"/>
</dbReference>
<feature type="compositionally biased region" description="Basic and acidic residues" evidence="11">
    <location>
        <begin position="1283"/>
        <end position="1294"/>
    </location>
</feature>
<dbReference type="EMBL" id="JAVFHQ010000055">
    <property type="protein sequence ID" value="KAK4541239.1"/>
    <property type="molecule type" value="Genomic_DNA"/>
</dbReference>
<dbReference type="GO" id="GO:0001558">
    <property type="term" value="P:regulation of cell growth"/>
    <property type="evidence" value="ECO:0007669"/>
    <property type="project" value="UniProtKB-ARBA"/>
</dbReference>
<dbReference type="InterPro" id="IPR011009">
    <property type="entry name" value="Kinase-like_dom_sf"/>
</dbReference>
<feature type="domain" description="Protein kinase" evidence="12">
    <location>
        <begin position="248"/>
        <end position="785"/>
    </location>
</feature>
<reference evidence="13 14" key="1">
    <citation type="submission" date="2021-11" db="EMBL/GenBank/DDBJ databases">
        <title>Black yeast isolated from Biological Soil Crust.</title>
        <authorList>
            <person name="Kurbessoian T."/>
        </authorList>
    </citation>
    <scope>NUCLEOTIDE SEQUENCE [LARGE SCALE GENOMIC DNA]</scope>
    <source>
        <strain evidence="13 14">CCFEE 5522</strain>
    </source>
</reference>
<dbReference type="Gene3D" id="3.30.200.20">
    <property type="entry name" value="Phosphorylase Kinase, domain 1"/>
    <property type="match status" value="1"/>
</dbReference>
<feature type="compositionally biased region" description="Low complexity" evidence="11">
    <location>
        <begin position="1083"/>
        <end position="1094"/>
    </location>
</feature>
<comment type="catalytic activity">
    <reaction evidence="7">
        <text>L-threonyl-[protein] + ATP = O-phospho-L-threonyl-[protein] + ADP + H(+)</text>
        <dbReference type="Rhea" id="RHEA:46608"/>
        <dbReference type="Rhea" id="RHEA-COMP:11060"/>
        <dbReference type="Rhea" id="RHEA-COMP:11605"/>
        <dbReference type="ChEBI" id="CHEBI:15378"/>
        <dbReference type="ChEBI" id="CHEBI:30013"/>
        <dbReference type="ChEBI" id="CHEBI:30616"/>
        <dbReference type="ChEBI" id="CHEBI:61977"/>
        <dbReference type="ChEBI" id="CHEBI:456216"/>
        <dbReference type="EC" id="2.7.11.1"/>
    </reaction>
</comment>
<evidence type="ECO:0000256" key="7">
    <source>
        <dbReference type="ARBA" id="ARBA00047899"/>
    </source>
</evidence>
<evidence type="ECO:0000256" key="9">
    <source>
        <dbReference type="PIRSR" id="PIRSR630616-2"/>
    </source>
</evidence>
<feature type="compositionally biased region" description="Basic and acidic residues" evidence="11">
    <location>
        <begin position="1378"/>
        <end position="1387"/>
    </location>
</feature>
<dbReference type="PROSITE" id="PS50011">
    <property type="entry name" value="PROTEIN_KINASE_DOM"/>
    <property type="match status" value="1"/>
</dbReference>
<protein>
    <recommendedName>
        <fullName evidence="1">non-specific serine/threonine protein kinase</fullName>
        <ecNumber evidence="1">2.7.11.1</ecNumber>
    </recommendedName>
</protein>
<feature type="region of interest" description="Disordered" evidence="11">
    <location>
        <begin position="398"/>
        <end position="447"/>
    </location>
</feature>
<feature type="compositionally biased region" description="Basic and acidic residues" evidence="11">
    <location>
        <begin position="1018"/>
        <end position="1038"/>
    </location>
</feature>
<comment type="catalytic activity">
    <reaction evidence="8">
        <text>L-seryl-[protein] + ATP = O-phospho-L-seryl-[protein] + ADP + H(+)</text>
        <dbReference type="Rhea" id="RHEA:17989"/>
        <dbReference type="Rhea" id="RHEA-COMP:9863"/>
        <dbReference type="Rhea" id="RHEA-COMP:11604"/>
        <dbReference type="ChEBI" id="CHEBI:15378"/>
        <dbReference type="ChEBI" id="CHEBI:29999"/>
        <dbReference type="ChEBI" id="CHEBI:30616"/>
        <dbReference type="ChEBI" id="CHEBI:83421"/>
        <dbReference type="ChEBI" id="CHEBI:456216"/>
        <dbReference type="EC" id="2.7.11.1"/>
    </reaction>
</comment>
<comment type="caution">
    <text evidence="13">The sequence shown here is derived from an EMBL/GenBank/DDBJ whole genome shotgun (WGS) entry which is preliminary data.</text>
</comment>
<feature type="compositionally biased region" description="Low complexity" evidence="11">
    <location>
        <begin position="867"/>
        <end position="877"/>
    </location>
</feature>
<feature type="region of interest" description="Disordered" evidence="11">
    <location>
        <begin position="844"/>
        <end position="883"/>
    </location>
</feature>
<feature type="region of interest" description="Disordered" evidence="11">
    <location>
        <begin position="1018"/>
        <end position="1046"/>
    </location>
</feature>
<dbReference type="PANTHER" id="PTHR24350">
    <property type="entry name" value="SERINE/THREONINE-PROTEIN KINASE IAL-RELATED"/>
    <property type="match status" value="1"/>
</dbReference>
<dbReference type="Pfam" id="PF00069">
    <property type="entry name" value="Pkinase"/>
    <property type="match status" value="2"/>
</dbReference>
<dbReference type="FunFam" id="1.10.510.10:FF:000614">
    <property type="entry name" value="Serine/threonine protein kinase, putative"/>
    <property type="match status" value="1"/>
</dbReference>
<evidence type="ECO:0000259" key="12">
    <source>
        <dbReference type="PROSITE" id="PS50011"/>
    </source>
</evidence>
<dbReference type="PROSITE" id="PS00107">
    <property type="entry name" value="PROTEIN_KINASE_ATP"/>
    <property type="match status" value="1"/>
</dbReference>
<keyword evidence="3" id="KW-0808">Transferase</keyword>
<sequence length="1393" mass="151417">MATPRSEVPIAVKLLSPTTTADVAQAMTPASDYFGANATHGDHLSLSALARTASATPLPTAVAGANDITATGEIQRPDAAAFFRSTDERPTPQSQLSSFSIESADSNATITASNGTTSAPSTMAHRPAFPNQSYAALHSQQYHLRQHPPPVLRQRSSHPGQIYTFTSALASVHQSGTRTVGNSPAVTPGAGLFTPNTATSSEDYESPETPGTYASPFLHFTHRQAPKETHVADVDVDPISGRKLINHYEIIDELGRGTHGKVKLGRDLQTENTHVAIKIVERYSKRRKLGKIVSAAEDKVKKEVAILKKARHPNIVALLEVIDDPTRKKVYIVLEWVERGEILWRTKTAKEIGMVEARRYERERSGKHDAHTDAEDEAVLLAAQRRLSKEKRLQQRAARQNLRRLQEKSDDPEVWSNELGGDNVSEESEDDRSSRISTATTMDSVSSRLVAEEARTLSRASSPLVLTMAEDGQLAGATDHYLPQITEHQVLSPIARQGSDLMRLGLEGTMYGAYAYSSGEQSRVNSISTSVHEDDRSGSLNSADYAQLATEILDSDLNPELQYVPVMTMQQARVAFRDTLLGLQYLHYQGIVHRDIKPPNLLATIDHRVKISDFGVSYLGRPLHGDDAGEEVSEHEAQDFDEAKELAKTVGTPAFYAPELCIVDPGDDPFPVTKAIDVWALGITLFCMLFARTPFVDNEFIVMRQIADEDIYIPRKRLLPVKEQPASRASSHGRLFPPLPAGRRHDLDLVYEEINDDLHDLLKRMLTKDPRQRITLEEARHHPWVVADLPNKLNWLEETDIARETQGKRIEISKEDVSQAVVPLHILDRVRSGVRKIGERLGLAGRSGRGRAPSNAGIGSGGSNVHSGAPSGGSSSSTLNQDERRPSLYGDEAIFSALTASRQGEHPLSRSVAASPELERNEYFFDSPPFALDTAMERDDLSLRPTPPRPSLPERSHTFMSTAGSIRTLKQSDIGRGRESPPPSPGLPGTPIAVDSPAGHGLQSILGSGAARRVLKSLRERSTPRGLEARGRSSERVLAKASSVYGEPSLAVSQTVAAGHVNPPEALQDAGSNCSAPSSIQNSPAASRSASVVSTPNDRLHPSQGFGTLSRKSSGGSVRSIGRFTDAQLAEFSHSPSRPKPRLVHDSSVEDWRRADEECIRKLIREGPEDSVQTQGNFDDRACPHSPDAQQARRRESRQLSAIGSSNSASEETSPASRGAQLPPAMVSSSSDFGSAVSMSISNPSIPSVISEASSVDLADGAPLEELDEKHDVSSDDTLNPQARKEEEERHDEGYSPDADQALGSDNDDDEYDSSSDSDGGLVMSRRKSKTPSSTARGSTGAALEQANSKERRGTGLSARSKKTSRSGSNNTMKKVRTRDSEEERRGGSLTEE</sequence>
<dbReference type="SUPFAM" id="SSF56112">
    <property type="entry name" value="Protein kinase-like (PK-like)"/>
    <property type="match status" value="2"/>
</dbReference>
<dbReference type="GO" id="GO:0004674">
    <property type="term" value="F:protein serine/threonine kinase activity"/>
    <property type="evidence" value="ECO:0007669"/>
    <property type="project" value="UniProtKB-KW"/>
</dbReference>
<feature type="region of interest" description="Disordered" evidence="11">
    <location>
        <begin position="1061"/>
        <end position="1151"/>
    </location>
</feature>
<evidence type="ECO:0000256" key="1">
    <source>
        <dbReference type="ARBA" id="ARBA00012513"/>
    </source>
</evidence>
<dbReference type="FunFam" id="3.30.200.20:FF:000206">
    <property type="entry name" value="Serine/threonine-protein kinase Ssp1"/>
    <property type="match status" value="1"/>
</dbReference>
<feature type="compositionally biased region" description="Polar residues" evidence="11">
    <location>
        <begin position="436"/>
        <end position="447"/>
    </location>
</feature>
<evidence type="ECO:0000256" key="6">
    <source>
        <dbReference type="ARBA" id="ARBA00022840"/>
    </source>
</evidence>
<keyword evidence="4 9" id="KW-0547">Nucleotide-binding</keyword>
<dbReference type="InterPro" id="IPR017441">
    <property type="entry name" value="Protein_kinase_ATP_BS"/>
</dbReference>
<evidence type="ECO:0000256" key="11">
    <source>
        <dbReference type="SAM" id="MobiDB-lite"/>
    </source>
</evidence>
<evidence type="ECO:0000256" key="4">
    <source>
        <dbReference type="ARBA" id="ARBA00022741"/>
    </source>
</evidence>
<keyword evidence="5" id="KW-0418">Kinase</keyword>
<dbReference type="GO" id="GO:0042149">
    <property type="term" value="P:cellular response to glucose starvation"/>
    <property type="evidence" value="ECO:0007669"/>
    <property type="project" value="UniProtKB-ARBA"/>
</dbReference>
<dbReference type="EC" id="2.7.11.1" evidence="1"/>
<evidence type="ECO:0000256" key="2">
    <source>
        <dbReference type="ARBA" id="ARBA00022527"/>
    </source>
</evidence>
<feature type="compositionally biased region" description="Acidic residues" evidence="11">
    <location>
        <begin position="1306"/>
        <end position="1316"/>
    </location>
</feature>
<gene>
    <name evidence="13" type="ORF">LTR36_008155</name>
</gene>
<dbReference type="Gene3D" id="1.10.510.10">
    <property type="entry name" value="Transferase(Phosphotransferase) domain 1"/>
    <property type="match status" value="1"/>
</dbReference>
<evidence type="ECO:0000256" key="3">
    <source>
        <dbReference type="ARBA" id="ARBA00022679"/>
    </source>
</evidence>
<feature type="region of interest" description="Disordered" evidence="11">
    <location>
        <begin position="1164"/>
        <end position="1247"/>
    </location>
</feature>
<name>A0AAV9J842_9PEZI</name>
<feature type="compositionally biased region" description="Low complexity" evidence="11">
    <location>
        <begin position="1228"/>
        <end position="1247"/>
    </location>
</feature>
<evidence type="ECO:0000313" key="14">
    <source>
        <dbReference type="Proteomes" id="UP001324427"/>
    </source>
</evidence>
<feature type="compositionally biased region" description="Polar residues" evidence="11">
    <location>
        <begin position="958"/>
        <end position="971"/>
    </location>
</feature>
<accession>A0AAV9J842</accession>
<feature type="region of interest" description="Disordered" evidence="11">
    <location>
        <begin position="1260"/>
        <end position="1393"/>
    </location>
</feature>
<proteinExistence type="predicted"/>
<evidence type="ECO:0000256" key="8">
    <source>
        <dbReference type="ARBA" id="ARBA00048679"/>
    </source>
</evidence>
<evidence type="ECO:0000313" key="13">
    <source>
        <dbReference type="EMBL" id="KAK4541239.1"/>
    </source>
</evidence>